<keyword evidence="3" id="KW-0540">Nuclease</keyword>
<evidence type="ECO:0000256" key="9">
    <source>
        <dbReference type="SAM" id="SignalP"/>
    </source>
</evidence>
<keyword evidence="4" id="KW-0479">Metal-binding</keyword>
<sequence>MRSLLLCILAVIGLRLQAADTVRICSYNTLKYSAANEDGRIPKFARIMDSIRPDILICEEVEDASLGPRFITDVLTYAPFASSQFTDGPDSDCMLLYDQQKFSLIDTRYIATELRNIAEYTLETIPSNGLRPDTLVIYGMHLKASDDAQSIAQRQREVRTLMQNITTHSYVVLCGDFNIYGPTEASYVDLTGTSATRRFVDPLGSAWKRNSTEWLRYYTQATRSTGDGACGGGVGGGLDDRFDYILLSEALAPRHVNGSYRAFGNDGLDRRNGTIVDPPNTAVPREMAEDLRCASDHLPIVCRLVLGDVGASVDEERVAAPSISVDSNRLTLRGLTAGRTYSILDVRGRTLIARYVKTSVETWDISRLSNGSYVLHDGHAGTVFTVVR</sequence>
<feature type="domain" description="Endonuclease/exonuclease/phosphatase" evidence="10">
    <location>
        <begin position="26"/>
        <end position="297"/>
    </location>
</feature>
<organism evidence="11 12">
    <name type="scientific">Candidatus Kapaibacterium thiocyanatum</name>
    <dbReference type="NCBI Taxonomy" id="1895771"/>
    <lineage>
        <taxon>Bacteria</taxon>
        <taxon>Pseudomonadati</taxon>
        <taxon>Candidatus Kapaibacteriota</taxon>
        <taxon>Candidatus Kapaibacteriia</taxon>
        <taxon>Candidatus Kapaibacteriales</taxon>
        <taxon>Candidatus Kapaibacteriaceae</taxon>
        <taxon>Candidatus Kapaibacterium</taxon>
    </lineage>
</organism>
<protein>
    <recommendedName>
        <fullName evidence="10">Endonuclease/exonuclease/phosphatase domain-containing protein</fullName>
    </recommendedName>
</protein>
<comment type="cofactor">
    <cofactor evidence="1">
        <name>Mn(2+)</name>
        <dbReference type="ChEBI" id="CHEBI:29035"/>
    </cofactor>
</comment>
<feature type="chain" id="PRO_5013154985" description="Endonuclease/exonuclease/phosphatase domain-containing protein" evidence="9">
    <location>
        <begin position="19"/>
        <end position="388"/>
    </location>
</feature>
<keyword evidence="8" id="KW-0234">DNA repair</keyword>
<proteinExistence type="predicted"/>
<evidence type="ECO:0000256" key="7">
    <source>
        <dbReference type="ARBA" id="ARBA00022842"/>
    </source>
</evidence>
<evidence type="ECO:0000256" key="6">
    <source>
        <dbReference type="ARBA" id="ARBA00022801"/>
    </source>
</evidence>
<accession>A0A1M3L5Q8</accession>
<evidence type="ECO:0000256" key="3">
    <source>
        <dbReference type="ARBA" id="ARBA00022722"/>
    </source>
</evidence>
<dbReference type="GO" id="GO:0046872">
    <property type="term" value="F:metal ion binding"/>
    <property type="evidence" value="ECO:0007669"/>
    <property type="project" value="UniProtKB-KW"/>
</dbReference>
<keyword evidence="9" id="KW-0732">Signal</keyword>
<comment type="cofactor">
    <cofactor evidence="2">
        <name>Mg(2+)</name>
        <dbReference type="ChEBI" id="CHEBI:18420"/>
    </cofactor>
</comment>
<comment type="caution">
    <text evidence="11">The sequence shown here is derived from an EMBL/GenBank/DDBJ whole genome shotgun (WGS) entry which is preliminary data.</text>
</comment>
<evidence type="ECO:0000256" key="5">
    <source>
        <dbReference type="ARBA" id="ARBA00022763"/>
    </source>
</evidence>
<dbReference type="Gene3D" id="3.60.10.10">
    <property type="entry name" value="Endonuclease/exonuclease/phosphatase"/>
    <property type="match status" value="1"/>
</dbReference>
<evidence type="ECO:0000256" key="4">
    <source>
        <dbReference type="ARBA" id="ARBA00022723"/>
    </source>
</evidence>
<dbReference type="Pfam" id="PF03372">
    <property type="entry name" value="Exo_endo_phos"/>
    <property type="match status" value="1"/>
</dbReference>
<dbReference type="AlphaFoldDB" id="A0A1M3L5Q8"/>
<dbReference type="InterPro" id="IPR036691">
    <property type="entry name" value="Endo/exonu/phosph_ase_sf"/>
</dbReference>
<keyword evidence="7" id="KW-0460">Magnesium</keyword>
<keyword evidence="5" id="KW-0227">DNA damage</keyword>
<evidence type="ECO:0000313" key="12">
    <source>
        <dbReference type="Proteomes" id="UP000184233"/>
    </source>
</evidence>
<feature type="signal peptide" evidence="9">
    <location>
        <begin position="1"/>
        <end position="18"/>
    </location>
</feature>
<dbReference type="PANTHER" id="PTHR15822">
    <property type="entry name" value="TRAF AND TNF RECEPTOR-ASSOCIATED PROTEIN"/>
    <property type="match status" value="1"/>
</dbReference>
<keyword evidence="6" id="KW-0378">Hydrolase</keyword>
<dbReference type="SUPFAM" id="SSF56219">
    <property type="entry name" value="DNase I-like"/>
    <property type="match status" value="1"/>
</dbReference>
<reference evidence="11 12" key="1">
    <citation type="submission" date="2016-09" db="EMBL/GenBank/DDBJ databases">
        <title>Genome-resolved meta-omics ties microbial dynamics to process performance in biotechnology for thiocyanate degradation.</title>
        <authorList>
            <person name="Kantor R.S."/>
            <person name="Huddy R.J."/>
            <person name="Iyer R."/>
            <person name="Thomas B.C."/>
            <person name="Brown C.T."/>
            <person name="Anantharaman K."/>
            <person name="Tringe S."/>
            <person name="Hettich R.L."/>
            <person name="Harrison S.T."/>
            <person name="Banfield J.F."/>
        </authorList>
    </citation>
    <scope>NUCLEOTIDE SEQUENCE [LARGE SCALE GENOMIC DNA]</scope>
    <source>
        <strain evidence="11">59-99</strain>
    </source>
</reference>
<dbReference type="GO" id="GO:0004518">
    <property type="term" value="F:nuclease activity"/>
    <property type="evidence" value="ECO:0007669"/>
    <property type="project" value="UniProtKB-KW"/>
</dbReference>
<evidence type="ECO:0000313" key="11">
    <source>
        <dbReference type="EMBL" id="OJX60875.1"/>
    </source>
</evidence>
<dbReference type="EMBL" id="MKVH01000003">
    <property type="protein sequence ID" value="OJX60875.1"/>
    <property type="molecule type" value="Genomic_DNA"/>
</dbReference>
<dbReference type="GO" id="GO:0006281">
    <property type="term" value="P:DNA repair"/>
    <property type="evidence" value="ECO:0007669"/>
    <property type="project" value="UniProtKB-KW"/>
</dbReference>
<dbReference type="GO" id="GO:0016787">
    <property type="term" value="F:hydrolase activity"/>
    <property type="evidence" value="ECO:0007669"/>
    <property type="project" value="UniProtKB-KW"/>
</dbReference>
<dbReference type="InterPro" id="IPR051547">
    <property type="entry name" value="TDP2-like"/>
</dbReference>
<dbReference type="STRING" id="1895771.BGO89_04745"/>
<evidence type="ECO:0000256" key="8">
    <source>
        <dbReference type="ARBA" id="ARBA00023204"/>
    </source>
</evidence>
<dbReference type="Proteomes" id="UP000184233">
    <property type="component" value="Unassembled WGS sequence"/>
</dbReference>
<dbReference type="InterPro" id="IPR005135">
    <property type="entry name" value="Endo/exonuclease/phosphatase"/>
</dbReference>
<gene>
    <name evidence="11" type="ORF">BGO89_04745</name>
</gene>
<dbReference type="PANTHER" id="PTHR15822:SF4">
    <property type="entry name" value="TYROSYL-DNA PHOSPHODIESTERASE 2"/>
    <property type="match status" value="1"/>
</dbReference>
<evidence type="ECO:0000256" key="2">
    <source>
        <dbReference type="ARBA" id="ARBA00001946"/>
    </source>
</evidence>
<evidence type="ECO:0000256" key="1">
    <source>
        <dbReference type="ARBA" id="ARBA00001936"/>
    </source>
</evidence>
<name>A0A1M3L5Q8_9BACT</name>
<evidence type="ECO:0000259" key="10">
    <source>
        <dbReference type="Pfam" id="PF03372"/>
    </source>
</evidence>